<sequence>MSFLYTLGGCEIHTKLSGWLGLEESSVSPFLGCKRPESLFSRSESIGNGAHEVWALISLNQMGFLVVISVIKNRYYMAMVGYWNGAIRETILVNVYAPQENLMRSRPGNWVFFGDFNIVRRAEERFNSIFCPKIAKAFNRRRYTYFSEVGCKLSKLDRFLICPNFLSAFPSASFTALPKEYPDHSPIHLRTSFLDFGKPALRFLIYGSCEMGLRRSGAPDRYLSDKHKFVKEAIRVWKRVEFDKECKDLVGLRTKVNDIEMLAESRLLSDCEVETRSNYKEKIIELENMAKLDLEQKTKIKWLADGDENTSFFHKSLKSKNRKNNIHGMMVNNLWITDCMTIKQETWKFFSAKFHETCQDRPHWLIRISSHCLRGIGNFWRCLLDAVRKCGNDKASGPDGFTRHYAFVRNFEAYGVLLGVLTRSSRRFLLQGLKGWWIRASVLLNDSATKKFQFTRGVRQGDALSLFLFIIVMEGLHVAIKARLSPTSFYADDTLFLGEWSSLNFTNLSRILKCFRVASRLKVNFHKSKVHGIGVSNDEVSNCARILRCDATSFLFTYLGVTVGANMSLKQNWGVVMETVDKKLTSWKARSLSFGGQLTLVKSVLNSLPLYYVSLFRAPSSIVNVLKKYRRRFLWGGSTNKKKLCWVAWKVQRERWRRRWFFDVYESFPSILMALEVKREPNSLCGKVIIRVHNLERKPFSTLAKKTIPKVWFNNVKTLNFLEEVGISFHLVFKIRVGNDQNTLFWMDNRTDIGALNDCFPLLFHLDKREFCFLSERHSETGLFWDRKRKPSSVQELTELVELEVLVLGFSPSDQKDCWYSRLSCDGILMSNIFAPSLFVSIIYLQWWSFFRGAFRSILTPVSFVLSAMSKLTICFCVVNFLKRGCNISFPQFYKVEEIAGVPKEHHILLAIIYGFIGNIWKVRNEIFFKKVSISDNMFADNIFSMVFGWVKYKVLYYA</sequence>
<dbReference type="InterPro" id="IPR036691">
    <property type="entry name" value="Endo/exonu/phosph_ase_sf"/>
</dbReference>
<reference evidence="3 4" key="1">
    <citation type="journal article" date="2017" name="Nat. Commun.">
        <title>Genome assembly with in vitro proximity ligation data and whole-genome triplication in lettuce.</title>
        <authorList>
            <person name="Reyes-Chin-Wo S."/>
            <person name="Wang Z."/>
            <person name="Yang X."/>
            <person name="Kozik A."/>
            <person name="Arikit S."/>
            <person name="Song C."/>
            <person name="Xia L."/>
            <person name="Froenicke L."/>
            <person name="Lavelle D.O."/>
            <person name="Truco M.J."/>
            <person name="Xia R."/>
            <person name="Zhu S."/>
            <person name="Xu C."/>
            <person name="Xu H."/>
            <person name="Xu X."/>
            <person name="Cox K."/>
            <person name="Korf I."/>
            <person name="Meyers B.C."/>
            <person name="Michelmore R.W."/>
        </authorList>
    </citation>
    <scope>NUCLEOTIDE SEQUENCE [LARGE SCALE GENOMIC DNA]</scope>
    <source>
        <strain evidence="4">cv. Salinas</strain>
        <tissue evidence="3">Seedlings</tissue>
    </source>
</reference>
<gene>
    <name evidence="3" type="ORF">LSAT_V11C900498190</name>
</gene>
<evidence type="ECO:0000313" key="4">
    <source>
        <dbReference type="Proteomes" id="UP000235145"/>
    </source>
</evidence>
<dbReference type="SUPFAM" id="SSF56219">
    <property type="entry name" value="DNase I-like"/>
    <property type="match status" value="1"/>
</dbReference>
<evidence type="ECO:0000313" key="3">
    <source>
        <dbReference type="EMBL" id="KAJ0184664.1"/>
    </source>
</evidence>
<keyword evidence="1" id="KW-0472">Membrane</keyword>
<dbReference type="PANTHER" id="PTHR33116">
    <property type="entry name" value="REVERSE TRANSCRIPTASE ZINC-BINDING DOMAIN-CONTAINING PROTEIN-RELATED-RELATED"/>
    <property type="match status" value="1"/>
</dbReference>
<accession>A0A9R1UCJ2</accession>
<comment type="caution">
    <text evidence="3">The sequence shown here is derived from an EMBL/GenBank/DDBJ whole genome shotgun (WGS) entry which is preliminary data.</text>
</comment>
<feature type="transmembrane region" description="Helical" evidence="1">
    <location>
        <begin position="829"/>
        <end position="850"/>
    </location>
</feature>
<proteinExistence type="predicted"/>
<name>A0A9R1UCJ2_LACSA</name>
<feature type="domain" description="Reverse transcriptase" evidence="2">
    <location>
        <begin position="437"/>
        <end position="562"/>
    </location>
</feature>
<dbReference type="SUPFAM" id="SSF56672">
    <property type="entry name" value="DNA/RNA polymerases"/>
    <property type="match status" value="1"/>
</dbReference>
<dbReference type="InterPro" id="IPR000477">
    <property type="entry name" value="RT_dom"/>
</dbReference>
<protein>
    <recommendedName>
        <fullName evidence="2">Reverse transcriptase domain-containing protein</fullName>
    </recommendedName>
</protein>
<dbReference type="PANTHER" id="PTHR33116:SF79">
    <property type="entry name" value="REVERSE TRANSCRIPTASE DOMAIN, ZINC FINGER, CCHC-TYPE-RELATED"/>
    <property type="match status" value="1"/>
</dbReference>
<keyword evidence="1" id="KW-0812">Transmembrane</keyword>
<dbReference type="InterPro" id="IPR043502">
    <property type="entry name" value="DNA/RNA_pol_sf"/>
</dbReference>
<dbReference type="Gene3D" id="3.60.10.10">
    <property type="entry name" value="Endonuclease/exonuclease/phosphatase"/>
    <property type="match status" value="1"/>
</dbReference>
<keyword evidence="4" id="KW-1185">Reference proteome</keyword>
<organism evidence="3 4">
    <name type="scientific">Lactuca sativa</name>
    <name type="common">Garden lettuce</name>
    <dbReference type="NCBI Taxonomy" id="4236"/>
    <lineage>
        <taxon>Eukaryota</taxon>
        <taxon>Viridiplantae</taxon>
        <taxon>Streptophyta</taxon>
        <taxon>Embryophyta</taxon>
        <taxon>Tracheophyta</taxon>
        <taxon>Spermatophyta</taxon>
        <taxon>Magnoliopsida</taxon>
        <taxon>eudicotyledons</taxon>
        <taxon>Gunneridae</taxon>
        <taxon>Pentapetalae</taxon>
        <taxon>asterids</taxon>
        <taxon>campanulids</taxon>
        <taxon>Asterales</taxon>
        <taxon>Asteraceae</taxon>
        <taxon>Cichorioideae</taxon>
        <taxon>Cichorieae</taxon>
        <taxon>Lactucinae</taxon>
        <taxon>Lactuca</taxon>
    </lineage>
</organism>
<evidence type="ECO:0000259" key="2">
    <source>
        <dbReference type="Pfam" id="PF00078"/>
    </source>
</evidence>
<dbReference type="EMBL" id="NBSK02000009">
    <property type="protein sequence ID" value="KAJ0184664.1"/>
    <property type="molecule type" value="Genomic_DNA"/>
</dbReference>
<dbReference type="Pfam" id="PF00078">
    <property type="entry name" value="RVT_1"/>
    <property type="match status" value="1"/>
</dbReference>
<keyword evidence="1" id="KW-1133">Transmembrane helix</keyword>
<evidence type="ECO:0000256" key="1">
    <source>
        <dbReference type="SAM" id="Phobius"/>
    </source>
</evidence>
<dbReference type="AlphaFoldDB" id="A0A9R1UCJ2"/>
<dbReference type="Proteomes" id="UP000235145">
    <property type="component" value="Unassembled WGS sequence"/>
</dbReference>
<feature type="transmembrane region" description="Helical" evidence="1">
    <location>
        <begin position="463"/>
        <end position="480"/>
    </location>
</feature>
<feature type="transmembrane region" description="Helical" evidence="1">
    <location>
        <begin position="862"/>
        <end position="882"/>
    </location>
</feature>